<organism evidence="1 2">
    <name type="scientific">Neohortaea acidophila</name>
    <dbReference type="NCBI Taxonomy" id="245834"/>
    <lineage>
        <taxon>Eukaryota</taxon>
        <taxon>Fungi</taxon>
        <taxon>Dikarya</taxon>
        <taxon>Ascomycota</taxon>
        <taxon>Pezizomycotina</taxon>
        <taxon>Dothideomycetes</taxon>
        <taxon>Dothideomycetidae</taxon>
        <taxon>Mycosphaerellales</taxon>
        <taxon>Teratosphaeriaceae</taxon>
        <taxon>Neohortaea</taxon>
    </lineage>
</organism>
<sequence length="252" mass="27863">MLGIVEVLVGSIPMCWQSSALVLPVRCSKAAHWLERMNAQTCYVERTKMKLQEPQNLTMVSQRQCDDNGCGVTCGCRRTNPTTRNSLHGRCTPPGVDEWKETRNEYVPGTVVGYTGVREEAPGSCPGKGEGRIARLMQRIIALQLEWWKDCARRVTAAEMVEAVLFGDGVLVGEGKRWEKRSCIGKSAPLGLFFDRQSCWRWALCMEDARKRDSPGVAHGARVTATSFGDCRGQGLGAGSQEHQDWAAMRVG</sequence>
<dbReference type="GeneID" id="54479912"/>
<keyword evidence="2" id="KW-1185">Reference proteome</keyword>
<dbReference type="RefSeq" id="XP_033591781.1">
    <property type="nucleotide sequence ID" value="XM_033738911.1"/>
</dbReference>
<gene>
    <name evidence="1" type="ORF">BDY17DRAFT_98852</name>
</gene>
<reference evidence="1" key="1">
    <citation type="journal article" date="2020" name="Stud. Mycol.">
        <title>101 Dothideomycetes genomes: a test case for predicting lifestyles and emergence of pathogens.</title>
        <authorList>
            <person name="Haridas S."/>
            <person name="Albert R."/>
            <person name="Binder M."/>
            <person name="Bloem J."/>
            <person name="Labutti K."/>
            <person name="Salamov A."/>
            <person name="Andreopoulos B."/>
            <person name="Baker S."/>
            <person name="Barry K."/>
            <person name="Bills G."/>
            <person name="Bluhm B."/>
            <person name="Cannon C."/>
            <person name="Castanera R."/>
            <person name="Culley D."/>
            <person name="Daum C."/>
            <person name="Ezra D."/>
            <person name="Gonzalez J."/>
            <person name="Henrissat B."/>
            <person name="Kuo A."/>
            <person name="Liang C."/>
            <person name="Lipzen A."/>
            <person name="Lutzoni F."/>
            <person name="Magnuson J."/>
            <person name="Mondo S."/>
            <person name="Nolan M."/>
            <person name="Ohm R."/>
            <person name="Pangilinan J."/>
            <person name="Park H.-J."/>
            <person name="Ramirez L."/>
            <person name="Alfaro M."/>
            <person name="Sun H."/>
            <person name="Tritt A."/>
            <person name="Yoshinaga Y."/>
            <person name="Zwiers L.-H."/>
            <person name="Turgeon B."/>
            <person name="Goodwin S."/>
            <person name="Spatafora J."/>
            <person name="Crous P."/>
            <person name="Grigoriev I."/>
        </authorList>
    </citation>
    <scope>NUCLEOTIDE SEQUENCE</scope>
    <source>
        <strain evidence="1">CBS 113389</strain>
    </source>
</reference>
<evidence type="ECO:0000313" key="1">
    <source>
        <dbReference type="EMBL" id="KAF2485212.1"/>
    </source>
</evidence>
<accession>A0A6A6PYY2</accession>
<dbReference type="AlphaFoldDB" id="A0A6A6PYY2"/>
<evidence type="ECO:0000313" key="2">
    <source>
        <dbReference type="Proteomes" id="UP000799767"/>
    </source>
</evidence>
<name>A0A6A6PYY2_9PEZI</name>
<protein>
    <submittedName>
        <fullName evidence="1">Uncharacterized protein</fullName>
    </submittedName>
</protein>
<dbReference type="EMBL" id="MU001633">
    <property type="protein sequence ID" value="KAF2485212.1"/>
    <property type="molecule type" value="Genomic_DNA"/>
</dbReference>
<dbReference type="Proteomes" id="UP000799767">
    <property type="component" value="Unassembled WGS sequence"/>
</dbReference>
<proteinExistence type="predicted"/>